<proteinExistence type="predicted"/>
<dbReference type="EMBL" id="FUXL01000005">
    <property type="protein sequence ID" value="SKA02719.1"/>
    <property type="molecule type" value="Genomic_DNA"/>
</dbReference>
<organism evidence="2 3">
    <name type="scientific">Consotaella salsifontis</name>
    <dbReference type="NCBI Taxonomy" id="1365950"/>
    <lineage>
        <taxon>Bacteria</taxon>
        <taxon>Pseudomonadati</taxon>
        <taxon>Pseudomonadota</taxon>
        <taxon>Alphaproteobacteria</taxon>
        <taxon>Hyphomicrobiales</taxon>
        <taxon>Aurantimonadaceae</taxon>
        <taxon>Consotaella</taxon>
    </lineage>
</organism>
<evidence type="ECO:0000313" key="2">
    <source>
        <dbReference type="EMBL" id="SKA02719.1"/>
    </source>
</evidence>
<name>A0A1T4QG65_9HYPH</name>
<evidence type="ECO:0000313" key="3">
    <source>
        <dbReference type="Proteomes" id="UP000190135"/>
    </source>
</evidence>
<gene>
    <name evidence="2" type="ORF">SAMN05428963_10533</name>
</gene>
<reference evidence="3" key="1">
    <citation type="submission" date="2017-02" db="EMBL/GenBank/DDBJ databases">
        <authorList>
            <person name="Varghese N."/>
            <person name="Submissions S."/>
        </authorList>
    </citation>
    <scope>NUCLEOTIDE SEQUENCE [LARGE SCALE GENOMIC DNA]</scope>
    <source>
        <strain evidence="3">USBA 369</strain>
    </source>
</reference>
<accession>A0A1T4QG65</accession>
<sequence>MRKLAGIAGFALIASSALADTAQPATSNVNVYQYALEHPANDTSVPFLPVLGESVPAKVKIEEPQKGGRYGYFYYAGQPIIVDLATRSVVRIGQ</sequence>
<dbReference type="Proteomes" id="UP000190135">
    <property type="component" value="Unassembled WGS sequence"/>
</dbReference>
<keyword evidence="3" id="KW-1185">Reference proteome</keyword>
<dbReference type="RefSeq" id="WP_131829882.1">
    <property type="nucleotide sequence ID" value="NZ_FUXL01000005.1"/>
</dbReference>
<dbReference type="AlphaFoldDB" id="A0A1T4QG65"/>
<feature type="chain" id="PRO_5012323529" description="Nickel/cobalt transporter regulator" evidence="1">
    <location>
        <begin position="20"/>
        <end position="94"/>
    </location>
</feature>
<evidence type="ECO:0000256" key="1">
    <source>
        <dbReference type="SAM" id="SignalP"/>
    </source>
</evidence>
<keyword evidence="1" id="KW-0732">Signal</keyword>
<evidence type="ECO:0008006" key="4">
    <source>
        <dbReference type="Google" id="ProtNLM"/>
    </source>
</evidence>
<feature type="signal peptide" evidence="1">
    <location>
        <begin position="1"/>
        <end position="19"/>
    </location>
</feature>
<protein>
    <recommendedName>
        <fullName evidence="4">Nickel/cobalt transporter regulator</fullName>
    </recommendedName>
</protein>
<dbReference type="OrthoDB" id="102964at2"/>